<gene>
    <name evidence="1" type="ORF">fugu_018808</name>
</gene>
<name>A0A4Z2BJ69_9TELE</name>
<evidence type="ECO:0000313" key="2">
    <source>
        <dbReference type="Proteomes" id="UP000516260"/>
    </source>
</evidence>
<dbReference type="Proteomes" id="UP000516260">
    <property type="component" value="Chromosome 21"/>
</dbReference>
<proteinExistence type="predicted"/>
<accession>A0A4Z2BJ69</accession>
<protein>
    <submittedName>
        <fullName evidence="1">Uncharacterized protein</fullName>
    </submittedName>
</protein>
<evidence type="ECO:0000313" key="1">
    <source>
        <dbReference type="EMBL" id="TNM91797.1"/>
    </source>
</evidence>
<keyword evidence="2" id="KW-1185">Reference proteome</keyword>
<dbReference type="AlphaFoldDB" id="A0A4Z2BJ69"/>
<reference evidence="1 2" key="1">
    <citation type="submission" date="2019-04" db="EMBL/GenBank/DDBJ databases">
        <title>The sequence and de novo assembly of Takifugu bimaculatus genome using PacBio and Hi-C technologies.</title>
        <authorList>
            <person name="Xu P."/>
            <person name="Liu B."/>
            <person name="Zhou Z."/>
        </authorList>
    </citation>
    <scope>NUCLEOTIDE SEQUENCE [LARGE SCALE GENOMIC DNA]</scope>
    <source>
        <strain evidence="1">TB-2018</strain>
        <tissue evidence="1">Muscle</tissue>
    </source>
</reference>
<dbReference type="EMBL" id="SWLE01000014">
    <property type="protein sequence ID" value="TNM91797.1"/>
    <property type="molecule type" value="Genomic_DNA"/>
</dbReference>
<organism evidence="1 2">
    <name type="scientific">Takifugu bimaculatus</name>
    <dbReference type="NCBI Taxonomy" id="433685"/>
    <lineage>
        <taxon>Eukaryota</taxon>
        <taxon>Metazoa</taxon>
        <taxon>Chordata</taxon>
        <taxon>Craniata</taxon>
        <taxon>Vertebrata</taxon>
        <taxon>Euteleostomi</taxon>
        <taxon>Actinopterygii</taxon>
        <taxon>Neopterygii</taxon>
        <taxon>Teleostei</taxon>
        <taxon>Neoteleostei</taxon>
        <taxon>Acanthomorphata</taxon>
        <taxon>Eupercaria</taxon>
        <taxon>Tetraodontiformes</taxon>
        <taxon>Tetradontoidea</taxon>
        <taxon>Tetraodontidae</taxon>
        <taxon>Takifugu</taxon>
    </lineage>
</organism>
<sequence length="104" mass="11958">MTEERGQRCAGSTEMLLAPFLTLDLYRTWMEGRLVPVIRSVPVLFDGRPKPHRHDGGVKLDQQFFLSWSRKSKLCSCSGQIDSQSRFSCTINIADVRHHEFLSF</sequence>
<comment type="caution">
    <text evidence="1">The sequence shown here is derived from an EMBL/GenBank/DDBJ whole genome shotgun (WGS) entry which is preliminary data.</text>
</comment>